<dbReference type="GO" id="GO:0005985">
    <property type="term" value="P:sucrose metabolic process"/>
    <property type="evidence" value="ECO:0007669"/>
    <property type="project" value="InterPro"/>
</dbReference>
<keyword evidence="9" id="KW-1185">Reference proteome</keyword>
<comment type="caution">
    <text evidence="8">The sequence shown here is derived from an EMBL/GenBank/DDBJ whole genome shotgun (WGS) entry which is preliminary data.</text>
</comment>
<evidence type="ECO:0000256" key="5">
    <source>
        <dbReference type="ARBA" id="ARBA00049030"/>
    </source>
</evidence>
<dbReference type="GO" id="GO:0016157">
    <property type="term" value="F:sucrose synthase activity"/>
    <property type="evidence" value="ECO:0007669"/>
    <property type="project" value="UniProtKB-EC"/>
</dbReference>
<dbReference type="EMBL" id="JAMZMK010008666">
    <property type="protein sequence ID" value="KAI7739155.1"/>
    <property type="molecule type" value="Genomic_DNA"/>
</dbReference>
<dbReference type="Gene3D" id="1.25.40.10">
    <property type="entry name" value="Tetratricopeptide repeat domain"/>
    <property type="match status" value="1"/>
</dbReference>
<evidence type="ECO:0000256" key="4">
    <source>
        <dbReference type="ARBA" id="ARBA00022679"/>
    </source>
</evidence>
<evidence type="ECO:0000256" key="2">
    <source>
        <dbReference type="ARBA" id="ARBA00012540"/>
    </source>
</evidence>
<sequence>MSMPDLAVTGRRLLYLHTNISTKKTHKLRRKIGEGKNRNGDVYTDRLKSAAHQFNQALSIDPLLWVAYEELCKFGSNVFYPKFNIASPGADQTVCLPITQIEKRFTRFQPAIKELLFSKVENEEHIGYFEDKNKPIIFSMAPLDTVKNITGLIEWFGQNKRLKSLVNLIVVAGFFDPTKSKDREEIVEIKKMHLFIEKYQLKGQIRWIAAQTDKSRNSELYRFIAGSKGAFVQPTLHEVFGLMVIEAMNCGFPTFVTNQGGPAEIIVDGVSGFQIDPNHGDEFSNKIADFFQKFKEDLGCWNIISKGGLKRIYEW</sequence>
<dbReference type="Proteomes" id="UP001206925">
    <property type="component" value="Unassembled WGS sequence"/>
</dbReference>
<evidence type="ECO:0000259" key="6">
    <source>
        <dbReference type="Pfam" id="PF00534"/>
    </source>
</evidence>
<dbReference type="Pfam" id="PF00534">
    <property type="entry name" value="Glycos_transf_1"/>
    <property type="match status" value="1"/>
</dbReference>
<evidence type="ECO:0000256" key="3">
    <source>
        <dbReference type="ARBA" id="ARBA00022676"/>
    </source>
</evidence>
<dbReference type="InterPro" id="IPR011990">
    <property type="entry name" value="TPR-like_helical_dom_sf"/>
</dbReference>
<dbReference type="InterPro" id="IPR012820">
    <property type="entry name" value="Sucrose_synthase_pln/cyn"/>
</dbReference>
<dbReference type="Gene3D" id="3.40.50.2000">
    <property type="entry name" value="Glycogen Phosphorylase B"/>
    <property type="match status" value="1"/>
</dbReference>
<comment type="similarity">
    <text evidence="1">Belongs to the glycosyltransferase 1 family. Plant sucrose synthase subfamily.</text>
</comment>
<gene>
    <name evidence="8" type="ORF">M8C21_027263</name>
</gene>
<dbReference type="SUPFAM" id="SSF53756">
    <property type="entry name" value="UDP-Glycosyltransferase/glycogen phosphorylase"/>
    <property type="match status" value="1"/>
</dbReference>
<feature type="domain" description="Sucrose synthase first GT-B" evidence="7">
    <location>
        <begin position="75"/>
        <end position="117"/>
    </location>
</feature>
<dbReference type="PANTHER" id="PTHR45839:SF4">
    <property type="entry name" value="SUCROSE SYNTHASE 5"/>
    <property type="match status" value="1"/>
</dbReference>
<comment type="catalytic activity">
    <reaction evidence="5">
        <text>an NDP-alpha-D-glucose + D-fructose = a ribonucleoside 5'-diphosphate + sucrose + H(+)</text>
        <dbReference type="Rhea" id="RHEA:16241"/>
        <dbReference type="ChEBI" id="CHEBI:15378"/>
        <dbReference type="ChEBI" id="CHEBI:17992"/>
        <dbReference type="ChEBI" id="CHEBI:37721"/>
        <dbReference type="ChEBI" id="CHEBI:57930"/>
        <dbReference type="ChEBI" id="CHEBI:76533"/>
        <dbReference type="EC" id="2.4.1.13"/>
    </reaction>
</comment>
<organism evidence="8 9">
    <name type="scientific">Ambrosia artemisiifolia</name>
    <name type="common">Common ragweed</name>
    <dbReference type="NCBI Taxonomy" id="4212"/>
    <lineage>
        <taxon>Eukaryota</taxon>
        <taxon>Viridiplantae</taxon>
        <taxon>Streptophyta</taxon>
        <taxon>Embryophyta</taxon>
        <taxon>Tracheophyta</taxon>
        <taxon>Spermatophyta</taxon>
        <taxon>Magnoliopsida</taxon>
        <taxon>eudicotyledons</taxon>
        <taxon>Gunneridae</taxon>
        <taxon>Pentapetalae</taxon>
        <taxon>asterids</taxon>
        <taxon>campanulids</taxon>
        <taxon>Asterales</taxon>
        <taxon>Asteraceae</taxon>
        <taxon>Asteroideae</taxon>
        <taxon>Heliantheae alliance</taxon>
        <taxon>Heliantheae</taxon>
        <taxon>Ambrosia</taxon>
    </lineage>
</organism>
<evidence type="ECO:0000313" key="8">
    <source>
        <dbReference type="EMBL" id="KAI7739155.1"/>
    </source>
</evidence>
<dbReference type="InterPro" id="IPR000368">
    <property type="entry name" value="Sucrose_synth_GT-B1"/>
</dbReference>
<protein>
    <recommendedName>
        <fullName evidence="2">sucrose synthase</fullName>
        <ecNumber evidence="2">2.4.1.13</ecNumber>
    </recommendedName>
</protein>
<keyword evidence="3" id="KW-0328">Glycosyltransferase</keyword>
<accession>A0AAD5CD62</accession>
<evidence type="ECO:0000259" key="7">
    <source>
        <dbReference type="Pfam" id="PF00862"/>
    </source>
</evidence>
<dbReference type="InterPro" id="IPR001296">
    <property type="entry name" value="Glyco_trans_1"/>
</dbReference>
<keyword evidence="4" id="KW-0808">Transferase</keyword>
<dbReference type="PANTHER" id="PTHR45839">
    <property type="match status" value="1"/>
</dbReference>
<evidence type="ECO:0000313" key="9">
    <source>
        <dbReference type="Proteomes" id="UP001206925"/>
    </source>
</evidence>
<dbReference type="AlphaFoldDB" id="A0AAD5CD62"/>
<dbReference type="EC" id="2.4.1.13" evidence="2"/>
<proteinExistence type="inferred from homology"/>
<evidence type="ECO:0000256" key="1">
    <source>
        <dbReference type="ARBA" id="ARBA00005894"/>
    </source>
</evidence>
<feature type="domain" description="Glycosyl transferase family 1" evidence="6">
    <location>
        <begin position="125"/>
        <end position="292"/>
    </location>
</feature>
<reference evidence="8" key="1">
    <citation type="submission" date="2022-06" db="EMBL/GenBank/DDBJ databases">
        <title>Uncovering the hologenomic basis of an extraordinary plant invasion.</title>
        <authorList>
            <person name="Bieker V.C."/>
            <person name="Martin M.D."/>
            <person name="Gilbert T."/>
            <person name="Hodgins K."/>
            <person name="Battlay P."/>
            <person name="Petersen B."/>
            <person name="Wilson J."/>
        </authorList>
    </citation>
    <scope>NUCLEOTIDE SEQUENCE</scope>
    <source>
        <strain evidence="8">AA19_3_7</strain>
        <tissue evidence="8">Leaf</tissue>
    </source>
</reference>
<dbReference type="Pfam" id="PF00862">
    <property type="entry name" value="GT-B_Sucrose_synth"/>
    <property type="match status" value="1"/>
</dbReference>
<name>A0AAD5CD62_AMBAR</name>